<reference evidence="2" key="2">
    <citation type="journal article" date="2015" name="Data Brief">
        <title>Shoot transcriptome of the giant reed, Arundo donax.</title>
        <authorList>
            <person name="Barrero R.A."/>
            <person name="Guerrero F.D."/>
            <person name="Moolhuijzen P."/>
            <person name="Goolsby J.A."/>
            <person name="Tidwell J."/>
            <person name="Bellgard S.E."/>
            <person name="Bellgard M.I."/>
        </authorList>
    </citation>
    <scope>NUCLEOTIDE SEQUENCE</scope>
    <source>
        <tissue evidence="2">Shoot tissue taken approximately 20 cm above the soil surface</tissue>
    </source>
</reference>
<name>A0A0A9FLP9_ARUDO</name>
<evidence type="ECO:0000256" key="1">
    <source>
        <dbReference type="SAM" id="MobiDB-lite"/>
    </source>
</evidence>
<dbReference type="AlphaFoldDB" id="A0A0A9FLP9"/>
<accession>A0A0A9FLP9</accession>
<sequence length="49" mass="5954">MYVNFTREPFLFPQEQNSRNPKRSPPSYILYNIRKTFARAIYNTQTVVR</sequence>
<reference evidence="2" key="1">
    <citation type="submission" date="2014-09" db="EMBL/GenBank/DDBJ databases">
        <authorList>
            <person name="Magalhaes I.L.F."/>
            <person name="Oliveira U."/>
            <person name="Santos F.R."/>
            <person name="Vidigal T.H.D.A."/>
            <person name="Brescovit A.D."/>
            <person name="Santos A.J."/>
        </authorList>
    </citation>
    <scope>NUCLEOTIDE SEQUENCE</scope>
    <source>
        <tissue evidence="2">Shoot tissue taken approximately 20 cm above the soil surface</tissue>
    </source>
</reference>
<organism evidence="2">
    <name type="scientific">Arundo donax</name>
    <name type="common">Giant reed</name>
    <name type="synonym">Donax arundinaceus</name>
    <dbReference type="NCBI Taxonomy" id="35708"/>
    <lineage>
        <taxon>Eukaryota</taxon>
        <taxon>Viridiplantae</taxon>
        <taxon>Streptophyta</taxon>
        <taxon>Embryophyta</taxon>
        <taxon>Tracheophyta</taxon>
        <taxon>Spermatophyta</taxon>
        <taxon>Magnoliopsida</taxon>
        <taxon>Liliopsida</taxon>
        <taxon>Poales</taxon>
        <taxon>Poaceae</taxon>
        <taxon>PACMAD clade</taxon>
        <taxon>Arundinoideae</taxon>
        <taxon>Arundineae</taxon>
        <taxon>Arundo</taxon>
    </lineage>
</organism>
<proteinExistence type="predicted"/>
<evidence type="ECO:0000313" key="2">
    <source>
        <dbReference type="EMBL" id="JAE11046.1"/>
    </source>
</evidence>
<protein>
    <submittedName>
        <fullName evidence="2">Uncharacterized protein</fullName>
    </submittedName>
</protein>
<dbReference type="EMBL" id="GBRH01186850">
    <property type="protein sequence ID" value="JAE11046.1"/>
    <property type="molecule type" value="Transcribed_RNA"/>
</dbReference>
<feature type="region of interest" description="Disordered" evidence="1">
    <location>
        <begin position="1"/>
        <end position="25"/>
    </location>
</feature>